<dbReference type="AlphaFoldDB" id="A0A2W2BE15"/>
<dbReference type="OrthoDB" id="8434746at2"/>
<accession>A0A2W2BE15</accession>
<gene>
    <name evidence="2" type="ORF">DN068_03690</name>
</gene>
<organism evidence="2 3">
    <name type="scientific">Taibaiella soli</name>
    <dbReference type="NCBI Taxonomy" id="1649169"/>
    <lineage>
        <taxon>Bacteria</taxon>
        <taxon>Pseudomonadati</taxon>
        <taxon>Bacteroidota</taxon>
        <taxon>Chitinophagia</taxon>
        <taxon>Chitinophagales</taxon>
        <taxon>Chitinophagaceae</taxon>
        <taxon>Taibaiella</taxon>
    </lineage>
</organism>
<proteinExistence type="predicted"/>
<keyword evidence="3" id="KW-1185">Reference proteome</keyword>
<dbReference type="SUPFAM" id="SSF52540">
    <property type="entry name" value="P-loop containing nucleoside triphosphate hydrolases"/>
    <property type="match status" value="1"/>
</dbReference>
<reference evidence="2 3" key="1">
    <citation type="submission" date="2018-06" db="EMBL/GenBank/DDBJ databases">
        <title>Mucibacter soli gen. nov., sp. nov., a new member of the family Chitinophagaceae producing mucin.</title>
        <authorList>
            <person name="Kim M.-K."/>
            <person name="Park S."/>
            <person name="Kim T.-S."/>
            <person name="Joung Y."/>
            <person name="Han J.-H."/>
            <person name="Kim S.B."/>
        </authorList>
    </citation>
    <scope>NUCLEOTIDE SEQUENCE [LARGE SCALE GENOMIC DNA]</scope>
    <source>
        <strain evidence="2 3">R1-15</strain>
    </source>
</reference>
<dbReference type="InterPro" id="IPR027417">
    <property type="entry name" value="P-loop_NTPase"/>
</dbReference>
<comment type="caution">
    <text evidence="2">The sequence shown here is derived from an EMBL/GenBank/DDBJ whole genome shotgun (WGS) entry which is preliminary data.</text>
</comment>
<evidence type="ECO:0000313" key="3">
    <source>
        <dbReference type="Proteomes" id="UP000248745"/>
    </source>
</evidence>
<protein>
    <submittedName>
        <fullName evidence="2">Uncharacterized protein</fullName>
    </submittedName>
</protein>
<sequence length="918" mass="104766">MDIKINLLNSTDAKHFSPENQHENELVHRREFNRVDEWIDARVRLINDVNNSGGTKKFLRTHDAVSVLGGRGTGKTSFLLTIKEYCLKQKPEIQILDIIDPTLIEEKGHVFLNIISLIKDVVDSQLDTNNCDPRSAEFHRKNVWIQKVESLAHGLPSLDGIGTELTNAEWQDPEYIMQRGIRAVTSARKLEENFNDLITYALEILKKKAFLLILDDIDVSFTKGWPVLETIRKYLTSPHVFTIISGDFKLFSLSVRKQQWKNFGKALLKNEADFGGRRDEYNNIVTELEGQYLKKVLKPERRIHLTTLGEKLLYKGRRDDREPPAEISRGDSPILPKPSPKADGYNIMIQMLSNGEVILRNIRDTYECVFVKFGIKNSYQAEAYRSYFLNLPLRSQIRFLSIFMNSDYSLLRNDISDVFLSELFDKKIQISTFEGREQFLSPTILNLLIQEKKFGETYQLQPTTTDEVLNACLVALNFILSESIKNSPFLIFDYFIKIGYLRNLLSTVGYLDGKQSLNNNLNAAIPSVEGICKHAALLQDRVLRDSAALMLSYMVGVKGTTSKGANQPEGSVQLKGLASLGKRGDSNRIDSVFKQADITQSILIKLPASIASPAHRQSSMVVYSIYTLLGAIAELIRRATEDDLDNGFLELSQIREYSAPNFERSLTDNDDINDIVFDKEDQTENATELKSYAECWIKLFDVDAISPHLLGKISTRMFYAFGNKKSRPQNAGDAMHRMVITFMNAILVEEAKENLKDAANINIDNAIDTDKIFLNNLIKLSSKASELPFSKWMISCPLLLCYLNGEITKNGSFQTFIYPEIYNENRQLSVYKLLSNIDTVYNGQSETMNNELYSLDAIVSNEDLYNYCRNNNIPYDLMMDSKNNDQIYKMFPRFFNVGSKSSKAWNFRKYINGNSLEW</sequence>
<dbReference type="EMBL" id="QKTW01000006">
    <property type="protein sequence ID" value="PZF74127.1"/>
    <property type="molecule type" value="Genomic_DNA"/>
</dbReference>
<dbReference type="Proteomes" id="UP000248745">
    <property type="component" value="Unassembled WGS sequence"/>
</dbReference>
<evidence type="ECO:0000256" key="1">
    <source>
        <dbReference type="SAM" id="MobiDB-lite"/>
    </source>
</evidence>
<dbReference type="RefSeq" id="WP_110997543.1">
    <property type="nucleotide sequence ID" value="NZ_QKTW01000006.1"/>
</dbReference>
<feature type="region of interest" description="Disordered" evidence="1">
    <location>
        <begin position="319"/>
        <end position="339"/>
    </location>
</feature>
<name>A0A2W2BE15_9BACT</name>
<evidence type="ECO:0000313" key="2">
    <source>
        <dbReference type="EMBL" id="PZF74127.1"/>
    </source>
</evidence>